<accession>A0A6P8BD30</accession>
<name>A0A6P8BD30_PYRGI</name>
<evidence type="ECO:0000313" key="2">
    <source>
        <dbReference type="Proteomes" id="UP000515153"/>
    </source>
</evidence>
<evidence type="ECO:0000313" key="3">
    <source>
        <dbReference type="RefSeq" id="XP_030985021.1"/>
    </source>
</evidence>
<reference evidence="3" key="2">
    <citation type="submission" date="2019-10" db="EMBL/GenBank/DDBJ databases">
        <authorList>
            <consortium name="NCBI Genome Project"/>
        </authorList>
    </citation>
    <scope>NUCLEOTIDE SEQUENCE</scope>
    <source>
        <strain evidence="3">NI907</strain>
    </source>
</reference>
<feature type="compositionally biased region" description="Low complexity" evidence="1">
    <location>
        <begin position="8"/>
        <end position="19"/>
    </location>
</feature>
<gene>
    <name evidence="3" type="ORF">PgNI_03983</name>
</gene>
<dbReference type="GeneID" id="41958944"/>
<reference evidence="3" key="3">
    <citation type="submission" date="2025-08" db="UniProtKB">
        <authorList>
            <consortium name="RefSeq"/>
        </authorList>
    </citation>
    <scope>IDENTIFICATION</scope>
    <source>
        <strain evidence="3">NI907</strain>
    </source>
</reference>
<evidence type="ECO:0000256" key="1">
    <source>
        <dbReference type="SAM" id="MobiDB-lite"/>
    </source>
</evidence>
<dbReference type="AlphaFoldDB" id="A0A6P8BD30"/>
<dbReference type="Proteomes" id="UP000515153">
    <property type="component" value="Unplaced"/>
</dbReference>
<dbReference type="KEGG" id="pgri:PgNI_03983"/>
<reference evidence="3" key="1">
    <citation type="journal article" date="2019" name="Mol. Biol. Evol.">
        <title>Blast fungal genomes show frequent chromosomal changes, gene gains and losses, and effector gene turnover.</title>
        <authorList>
            <person name="Gomez Luciano L.B."/>
            <person name="Jason Tsai I."/>
            <person name="Chuma I."/>
            <person name="Tosa Y."/>
            <person name="Chen Y.H."/>
            <person name="Li J.Y."/>
            <person name="Li M.Y."/>
            <person name="Jade Lu M.Y."/>
            <person name="Nakayashiki H."/>
            <person name="Li W.H."/>
        </authorList>
    </citation>
    <scope>NUCLEOTIDE SEQUENCE</scope>
    <source>
        <strain evidence="3">NI907</strain>
    </source>
</reference>
<proteinExistence type="predicted"/>
<feature type="region of interest" description="Disordered" evidence="1">
    <location>
        <begin position="1"/>
        <end position="36"/>
    </location>
</feature>
<sequence>MPKRHSTNGKNGMSNSNGSEAYGPIQESDSVRCFSA</sequence>
<keyword evidence="2" id="KW-1185">Reference proteome</keyword>
<organism evidence="2 3">
    <name type="scientific">Pyricularia grisea</name>
    <name type="common">Crabgrass-specific blast fungus</name>
    <name type="synonym">Magnaporthe grisea</name>
    <dbReference type="NCBI Taxonomy" id="148305"/>
    <lineage>
        <taxon>Eukaryota</taxon>
        <taxon>Fungi</taxon>
        <taxon>Dikarya</taxon>
        <taxon>Ascomycota</taxon>
        <taxon>Pezizomycotina</taxon>
        <taxon>Sordariomycetes</taxon>
        <taxon>Sordariomycetidae</taxon>
        <taxon>Magnaporthales</taxon>
        <taxon>Pyriculariaceae</taxon>
        <taxon>Pyricularia</taxon>
    </lineage>
</organism>
<protein>
    <submittedName>
        <fullName evidence="3">Uncharacterized protein</fullName>
    </submittedName>
</protein>
<dbReference type="RefSeq" id="XP_030985021.1">
    <property type="nucleotide sequence ID" value="XM_031124035.1"/>
</dbReference>